<evidence type="ECO:0000313" key="5">
    <source>
        <dbReference type="Proteomes" id="UP000267029"/>
    </source>
</evidence>
<feature type="compositionally biased region" description="Gly residues" evidence="3">
    <location>
        <begin position="187"/>
        <end position="196"/>
    </location>
</feature>
<gene>
    <name evidence="4" type="ORF">MCOS_LOCUS3764</name>
</gene>
<evidence type="ECO:0000313" key="6">
    <source>
        <dbReference type="WBParaSite" id="MCU_011641-RA"/>
    </source>
</evidence>
<dbReference type="PANTHER" id="PTHR13082">
    <property type="entry name" value="SAP18"/>
    <property type="match status" value="1"/>
</dbReference>
<dbReference type="OrthoDB" id="440566at2759"/>
<feature type="region of interest" description="Disordered" evidence="3">
    <location>
        <begin position="163"/>
        <end position="196"/>
    </location>
</feature>
<evidence type="ECO:0000256" key="1">
    <source>
        <dbReference type="ARBA" id="ARBA00009143"/>
    </source>
</evidence>
<evidence type="ECO:0000313" key="4">
    <source>
        <dbReference type="EMBL" id="VDD77761.1"/>
    </source>
</evidence>
<dbReference type="PANTHER" id="PTHR13082:SF0">
    <property type="entry name" value="HISTONE DEACETYLASE COMPLEX SUBUNIT SAP18"/>
    <property type="match status" value="1"/>
</dbReference>
<dbReference type="Gene3D" id="3.10.20.550">
    <property type="entry name" value="ASAP complex, SAP18 subunit"/>
    <property type="match status" value="1"/>
</dbReference>
<dbReference type="WBParaSite" id="MCU_011641-RA">
    <property type="protein sequence ID" value="MCU_011641-RA"/>
    <property type="gene ID" value="MCU_011641"/>
</dbReference>
<dbReference type="GO" id="GO:0003714">
    <property type="term" value="F:transcription corepressor activity"/>
    <property type="evidence" value="ECO:0007669"/>
    <property type="project" value="TreeGrafter"/>
</dbReference>
<evidence type="ECO:0000256" key="2">
    <source>
        <dbReference type="ARBA" id="ARBA00030511"/>
    </source>
</evidence>
<dbReference type="Pfam" id="PF06487">
    <property type="entry name" value="SAP18"/>
    <property type="match status" value="1"/>
</dbReference>
<dbReference type="GO" id="GO:0005634">
    <property type="term" value="C:nucleus"/>
    <property type="evidence" value="ECO:0007669"/>
    <property type="project" value="TreeGrafter"/>
</dbReference>
<dbReference type="InterPro" id="IPR010516">
    <property type="entry name" value="SAP18"/>
</dbReference>
<dbReference type="STRING" id="53468.A0A0R3UA15"/>
<dbReference type="AlphaFoldDB" id="A0A0R3UA15"/>
<dbReference type="Proteomes" id="UP000267029">
    <property type="component" value="Unassembled WGS sequence"/>
</dbReference>
<dbReference type="EMBL" id="UXSR01000980">
    <property type="protein sequence ID" value="VDD77761.1"/>
    <property type="molecule type" value="Genomic_DNA"/>
</dbReference>
<name>A0A0R3UA15_MESCO</name>
<accession>A0A0R3UA15</accession>
<evidence type="ECO:0000256" key="3">
    <source>
        <dbReference type="SAM" id="MobiDB-lite"/>
    </source>
</evidence>
<dbReference type="InterPro" id="IPR042534">
    <property type="entry name" value="SAP18_sf"/>
</dbReference>
<keyword evidence="5" id="KW-1185">Reference proteome</keyword>
<comment type="similarity">
    <text evidence="1">Belongs to the SAP18 family.</text>
</comment>
<reference evidence="4 5" key="1">
    <citation type="submission" date="2018-10" db="EMBL/GenBank/DDBJ databases">
        <authorList>
            <consortium name="Pathogen Informatics"/>
        </authorList>
    </citation>
    <scope>NUCLEOTIDE SEQUENCE [LARGE SCALE GENOMIC DNA]</scope>
</reference>
<reference evidence="6" key="2">
    <citation type="submission" date="2019-11" db="UniProtKB">
        <authorList>
            <consortium name="WormBaseParasite"/>
        </authorList>
    </citation>
    <scope>IDENTIFICATION</scope>
</reference>
<organism evidence="4 5">
    <name type="scientific">Mesocestoides corti</name>
    <name type="common">Flatworm</name>
    <dbReference type="NCBI Taxonomy" id="53468"/>
    <lineage>
        <taxon>Eukaryota</taxon>
        <taxon>Metazoa</taxon>
        <taxon>Spiralia</taxon>
        <taxon>Lophotrochozoa</taxon>
        <taxon>Platyhelminthes</taxon>
        <taxon>Cestoda</taxon>
        <taxon>Eucestoda</taxon>
        <taxon>Cyclophyllidea</taxon>
        <taxon>Mesocestoididae</taxon>
        <taxon>Mesocestoides</taxon>
    </lineage>
</organism>
<proteinExistence type="inferred from homology"/>
<feature type="compositionally biased region" description="Basic and acidic residues" evidence="3">
    <location>
        <begin position="174"/>
        <end position="184"/>
    </location>
</feature>
<protein>
    <recommendedName>
        <fullName evidence="2">18 kDa Sin3-associated polypeptide</fullName>
    </recommendedName>
</protein>
<sequence>MVLGEKSDGRIDREKTCPLLLRLFCGHCGHHKPFEYSRKSFPINELQAYTWLDATLLELSALIKQVNAEARKRGTTFEFAVVSPDPRSPGYRMRDIGTVCSGVPSDADKIMLKDCSFRIGDMIDVAITPPATERMLAKRRVVHRGPYEDALPDQATTMTATLSQMNAPSQADYPGRRGIREYPRHPIGGGSRRPLL</sequence>